<accession>A0ABR7D5R2</accession>
<keyword evidence="10" id="KW-1185">Reference proteome</keyword>
<name>A0ABR7D5R2_9BACT</name>
<dbReference type="Gene3D" id="2.170.130.10">
    <property type="entry name" value="TonB-dependent receptor, plug domain"/>
    <property type="match status" value="1"/>
</dbReference>
<dbReference type="InterPro" id="IPR012910">
    <property type="entry name" value="Plug_dom"/>
</dbReference>
<evidence type="ECO:0000256" key="7">
    <source>
        <dbReference type="PROSITE-ProRule" id="PRU01360"/>
    </source>
</evidence>
<keyword evidence="5 7" id="KW-0472">Membrane</keyword>
<protein>
    <submittedName>
        <fullName evidence="9">SusC/RagA family TonB-linked outer membrane protein</fullName>
    </submittedName>
</protein>
<dbReference type="Proteomes" id="UP000646484">
    <property type="component" value="Unassembled WGS sequence"/>
</dbReference>
<dbReference type="SUPFAM" id="SSF56935">
    <property type="entry name" value="Porins"/>
    <property type="match status" value="1"/>
</dbReference>
<dbReference type="InterPro" id="IPR039426">
    <property type="entry name" value="TonB-dep_rcpt-like"/>
</dbReference>
<evidence type="ECO:0000256" key="3">
    <source>
        <dbReference type="ARBA" id="ARBA00022452"/>
    </source>
</evidence>
<keyword evidence="6 7" id="KW-0998">Cell outer membrane</keyword>
<feature type="domain" description="Secretin/TonB short N-terminal" evidence="8">
    <location>
        <begin position="19"/>
        <end position="70"/>
    </location>
</feature>
<dbReference type="InterPro" id="IPR011662">
    <property type="entry name" value="Secretin/TonB_short_N"/>
</dbReference>
<keyword evidence="4 7" id="KW-0812">Transmembrane</keyword>
<evidence type="ECO:0000313" key="10">
    <source>
        <dbReference type="Proteomes" id="UP000646484"/>
    </source>
</evidence>
<evidence type="ECO:0000313" key="9">
    <source>
        <dbReference type="EMBL" id="MBC5622825.1"/>
    </source>
</evidence>
<dbReference type="Gene3D" id="2.40.170.20">
    <property type="entry name" value="TonB-dependent receptor, beta-barrel domain"/>
    <property type="match status" value="1"/>
</dbReference>
<evidence type="ECO:0000256" key="5">
    <source>
        <dbReference type="ARBA" id="ARBA00023136"/>
    </source>
</evidence>
<dbReference type="NCBIfam" id="TIGR04057">
    <property type="entry name" value="SusC_RagA_signa"/>
    <property type="match status" value="1"/>
</dbReference>
<dbReference type="InterPro" id="IPR036942">
    <property type="entry name" value="Beta-barrel_TonB_sf"/>
</dbReference>
<sequence length="1155" mass="129230">MKDVPVKDVIWAIEKQSKLVFVYNTADLDKVGKISVEIKNKTVREALDICLKDTGFEYIIQQNTVVIKRKGVTTREIQKVTVRGKVVDKDGAPLPGVTILIKGTTVGVSTNGDGQYAISVAKQDSLVFVFSFIGLKTKEVKWNGQETLNVVLEEDSHVMDEVVVSTGYNTVNRRDMVGSYTSVKAADVMMPAYNSIDQMLQGQVAGMVVMNTSSRVGTTPKIKLRGTTTIFGNQAPLWVVDGIVQEDPLELETADVMTQDLKDIVGSQISWLNPMDIETITVLKDASATAVYGSKASNGVIVITTKKGKAGRLTVNYTGNMTINTRPNYGMFNYMNSKERVQFSQDVYNAGVYYMEEPITQPYTYEGAMKMYLAGDLSYDEFMKRKTFLSTVNTDWFDLLTRSAVSHSHNVSLAGGTEAVTYNVSLGYNNTLGQEIGNSNERMTGRVAVNIRLHEKVRLDASLNATSSTTKAFGEEVNPMSYATTTSRSIPAYDEEGNPVYYQKRKTYLYNKSVQSLSYNFINERDNSGSTNKNLHVSAALNFRWNILDWLSYEFTGGYTASNTNGETYNTERTFRVAWRYRGYDYGAAEPNSSLFKAALLPFGGVLFTTDATQRAYNIQNKVLISKSFNEDHRLNAMLAMELRSSAVTNNANKVWGYMPDRGETLVKPTPPDELRPLSNAVSGWGILDEIYGSGTGWTRTKNTDNYLSFFATVAYSLKNRYVFNFSMRNDESNRFGQDVNNRFDPTYSFGLSWRVMDEPWLAGIKNWLNNFNVRATYGIQGNAMTKLGPDLTLRQYGILSVYNQHYSKISGLPNPNLSWEKTKSWDWGVDMTLLNIFDVVVDYYRRNSNVIVTQDLPSEYGMSDMKMNGGKITNEGVEFTVSFTPVRTKDWALSIALNSSKNWNKTGKEEYEATRDELLAGNSEKILKKGYPVGGFWSYSFAGLSSEDGRPLFNYLDVPEAERNSGVDPTTYLVYSGTKEPNFTGGLNFSLRWKTLTLSSGFSLLLGCKKRLPSPYANIPNGAKIPDSDVNLSKDLTKRWKKPGDENYTKIPGLVTTLSSNVVLPNGSEEQWMRVWEQSDALVADASFLRCRQLSLSWRIGEDWCKRMGLKTLSLNATVSNLFVIASKRFNGFDPELGDSVHPKNYSVGINIGF</sequence>
<dbReference type="Pfam" id="PF13715">
    <property type="entry name" value="CarbopepD_reg_2"/>
    <property type="match status" value="1"/>
</dbReference>
<evidence type="ECO:0000259" key="8">
    <source>
        <dbReference type="SMART" id="SM00965"/>
    </source>
</evidence>
<dbReference type="PROSITE" id="PS52016">
    <property type="entry name" value="TONB_DEPENDENT_REC_3"/>
    <property type="match status" value="1"/>
</dbReference>
<keyword evidence="3 7" id="KW-1134">Transmembrane beta strand</keyword>
<evidence type="ECO:0000256" key="2">
    <source>
        <dbReference type="ARBA" id="ARBA00022448"/>
    </source>
</evidence>
<dbReference type="InterPro" id="IPR023997">
    <property type="entry name" value="TonB-dep_OMP_SusC/RagA_CS"/>
</dbReference>
<dbReference type="Pfam" id="PF07715">
    <property type="entry name" value="Plug"/>
    <property type="match status" value="1"/>
</dbReference>
<dbReference type="EMBL" id="JACOOH010000008">
    <property type="protein sequence ID" value="MBC5622825.1"/>
    <property type="molecule type" value="Genomic_DNA"/>
</dbReference>
<gene>
    <name evidence="9" type="ORF">H8S64_17175</name>
</gene>
<dbReference type="InterPro" id="IPR023996">
    <property type="entry name" value="TonB-dep_OMP_SusC/RagA"/>
</dbReference>
<reference evidence="9 10" key="1">
    <citation type="submission" date="2020-08" db="EMBL/GenBank/DDBJ databases">
        <title>Genome public.</title>
        <authorList>
            <person name="Liu C."/>
            <person name="Sun Q."/>
        </authorList>
    </citation>
    <scope>NUCLEOTIDE SEQUENCE [LARGE SCALE GENOMIC DNA]</scope>
    <source>
        <strain evidence="9 10">NSJ-56</strain>
    </source>
</reference>
<comment type="subcellular location">
    <subcellularLocation>
        <location evidence="1 7">Cell outer membrane</location>
        <topology evidence="1 7">Multi-pass membrane protein</topology>
    </subcellularLocation>
</comment>
<dbReference type="NCBIfam" id="TIGR04056">
    <property type="entry name" value="OMP_RagA_SusC"/>
    <property type="match status" value="1"/>
</dbReference>
<dbReference type="InterPro" id="IPR037066">
    <property type="entry name" value="Plug_dom_sf"/>
</dbReference>
<dbReference type="SMART" id="SM00965">
    <property type="entry name" value="STN"/>
    <property type="match status" value="1"/>
</dbReference>
<evidence type="ECO:0000256" key="6">
    <source>
        <dbReference type="ARBA" id="ARBA00023237"/>
    </source>
</evidence>
<comment type="caution">
    <text evidence="9">The sequence shown here is derived from an EMBL/GenBank/DDBJ whole genome shotgun (WGS) entry which is preliminary data.</text>
</comment>
<dbReference type="SUPFAM" id="SSF49464">
    <property type="entry name" value="Carboxypeptidase regulatory domain-like"/>
    <property type="match status" value="1"/>
</dbReference>
<evidence type="ECO:0000256" key="1">
    <source>
        <dbReference type="ARBA" id="ARBA00004571"/>
    </source>
</evidence>
<evidence type="ECO:0000256" key="4">
    <source>
        <dbReference type="ARBA" id="ARBA00022692"/>
    </source>
</evidence>
<proteinExistence type="inferred from homology"/>
<dbReference type="InterPro" id="IPR008969">
    <property type="entry name" value="CarboxyPept-like_regulatory"/>
</dbReference>
<comment type="similarity">
    <text evidence="7">Belongs to the TonB-dependent receptor family.</text>
</comment>
<dbReference type="Gene3D" id="2.60.40.1120">
    <property type="entry name" value="Carboxypeptidase-like, regulatory domain"/>
    <property type="match status" value="1"/>
</dbReference>
<organism evidence="9 10">
    <name type="scientific">Butyricimonas hominis</name>
    <dbReference type="NCBI Taxonomy" id="2763032"/>
    <lineage>
        <taxon>Bacteria</taxon>
        <taxon>Pseudomonadati</taxon>
        <taxon>Bacteroidota</taxon>
        <taxon>Bacteroidia</taxon>
        <taxon>Bacteroidales</taxon>
        <taxon>Odoribacteraceae</taxon>
        <taxon>Butyricimonas</taxon>
    </lineage>
</organism>
<keyword evidence="2 7" id="KW-0813">Transport</keyword>
<dbReference type="Pfam" id="PF07660">
    <property type="entry name" value="STN"/>
    <property type="match status" value="1"/>
</dbReference>